<dbReference type="Proteomes" id="UP001140076">
    <property type="component" value="Unassembled WGS sequence"/>
</dbReference>
<evidence type="ECO:0000256" key="1">
    <source>
        <dbReference type="SAM" id="MobiDB-lite"/>
    </source>
</evidence>
<feature type="compositionally biased region" description="Basic and acidic residues" evidence="1">
    <location>
        <begin position="306"/>
        <end position="319"/>
    </location>
</feature>
<dbReference type="EMBL" id="JAJAQC010000025">
    <property type="protein sequence ID" value="MDA0565660.1"/>
    <property type="molecule type" value="Genomic_DNA"/>
</dbReference>
<keyword evidence="3" id="KW-1185">Reference proteome</keyword>
<sequence>MSEPWLTTDADGRILARTAADATLLLADLAELPPTARPVPGVRADAVVPGAASGSFLAVDHRAGAVVPVRWDDGDITVDAAVALPAGTRAIAAAGPGTDPPALAAATASALLTYDGAWRERAALPAEPVVLARQARRRCLVVLTRDGGLLRLDPRTGAADRHRDPARAAGVGAYDEILGGVWSAPAAGRLVLARIEPWPPRTTYDLPARPGIAALTVSVNGEWLAVRRTGRAAPLELFNVAGQRSFHPPLGGLDGRVGLVFTHDNHLAAVGADDRVVVTELPARVDVRAETADIRHLDPFWEGRMEKASRARRRRDDARTGAGAPGGAP</sequence>
<dbReference type="RefSeq" id="WP_270072936.1">
    <property type="nucleotide sequence ID" value="NZ_JAJAQC010000025.1"/>
</dbReference>
<gene>
    <name evidence="2" type="ORF">LG943_15235</name>
</gene>
<dbReference type="InterPro" id="IPR011044">
    <property type="entry name" value="Quino_amine_DH_bsu"/>
</dbReference>
<evidence type="ECO:0000313" key="3">
    <source>
        <dbReference type="Proteomes" id="UP001140076"/>
    </source>
</evidence>
<proteinExistence type="predicted"/>
<dbReference type="SUPFAM" id="SSF50969">
    <property type="entry name" value="YVTN repeat-like/Quinoprotein amine dehydrogenase"/>
    <property type="match status" value="1"/>
</dbReference>
<protein>
    <submittedName>
        <fullName evidence="2">Uncharacterized protein</fullName>
    </submittedName>
</protein>
<organism evidence="2 3">
    <name type="scientific">Streptomonospora mangrovi</name>
    <dbReference type="NCBI Taxonomy" id="2883123"/>
    <lineage>
        <taxon>Bacteria</taxon>
        <taxon>Bacillati</taxon>
        <taxon>Actinomycetota</taxon>
        <taxon>Actinomycetes</taxon>
        <taxon>Streptosporangiales</taxon>
        <taxon>Nocardiopsidaceae</taxon>
        <taxon>Streptomonospora</taxon>
    </lineage>
</organism>
<accession>A0A9X3NME2</accession>
<comment type="caution">
    <text evidence="2">The sequence shown here is derived from an EMBL/GenBank/DDBJ whole genome shotgun (WGS) entry which is preliminary data.</text>
</comment>
<name>A0A9X3NME2_9ACTN</name>
<feature type="region of interest" description="Disordered" evidence="1">
    <location>
        <begin position="306"/>
        <end position="329"/>
    </location>
</feature>
<dbReference type="AlphaFoldDB" id="A0A9X3NME2"/>
<reference evidence="2" key="1">
    <citation type="submission" date="2021-10" db="EMBL/GenBank/DDBJ databases">
        <title>Streptomonospora sp. nov., isolated from mangrove soil.</title>
        <authorList>
            <person name="Chen X."/>
            <person name="Ge X."/>
            <person name="Liu W."/>
        </authorList>
    </citation>
    <scope>NUCLEOTIDE SEQUENCE</scope>
    <source>
        <strain evidence="2">S1-112</strain>
    </source>
</reference>
<evidence type="ECO:0000313" key="2">
    <source>
        <dbReference type="EMBL" id="MDA0565660.1"/>
    </source>
</evidence>